<dbReference type="SUPFAM" id="SSF47384">
    <property type="entry name" value="Homodimeric domain of signal transducing histidine kinase"/>
    <property type="match status" value="1"/>
</dbReference>
<name>A0A154BUV1_ANASB</name>
<dbReference type="Gene3D" id="1.10.287.130">
    <property type="match status" value="1"/>
</dbReference>
<dbReference type="STRING" id="1794912.AXX12_17970"/>
<dbReference type="Pfam" id="PF00512">
    <property type="entry name" value="HisKA"/>
    <property type="match status" value="1"/>
</dbReference>
<dbReference type="InterPro" id="IPR003661">
    <property type="entry name" value="HisK_dim/P_dom"/>
</dbReference>
<keyword evidence="5" id="KW-1003">Cell membrane</keyword>
<dbReference type="CDD" id="cd16922">
    <property type="entry name" value="HATPase_EvgS-ArcB-TorS-like"/>
    <property type="match status" value="1"/>
</dbReference>
<sequence length="433" mass="48632">MFSRIRNRLTLLYTTIFTCFLILFAGVSYLGSTWAVSYELNEEVRQLCLKEAEKQLESYKQNGKLEQESDKEIYDARSVSGVVFYYLLDDKGNVWRAQEPFPEMRETILGKIRTWRSKEGQTETYSASLQNGQEIKVVMTARGIYENQQLIGTLYFGKDVTAYYNVIQHSTPVLIGISFVFLLVAAGAAHILAGRTMIPLKRSFSRQREFVADASHELRTPLTVLRTSADAIARDDKNVMSSFSQLVLADMKDEIHKMTGIVSDLLTLARADAGAIELFKERFDFAPEAERIIRMLEPSAEEKNIQLFLQIYHANAIYGDKERLSQLLTILVDNSIKYTPRGGTVIVALAVEESDSGSLFRISVSDTGVGIEAEHQQQIFERFFRVDQNRSRDTSGSGLGLAIAQWIVEAHNGKITVSSEPGKGSTFAVSIPM</sequence>
<dbReference type="FunFam" id="3.30.565.10:FF:000023">
    <property type="entry name" value="PAS domain-containing sensor histidine kinase"/>
    <property type="match status" value="1"/>
</dbReference>
<evidence type="ECO:0000313" key="16">
    <source>
        <dbReference type="Proteomes" id="UP000076268"/>
    </source>
</evidence>
<dbReference type="EC" id="2.7.13.3" evidence="4"/>
<keyword evidence="6" id="KW-0597">Phosphoprotein</keyword>
<feature type="transmembrane region" description="Helical" evidence="13">
    <location>
        <begin position="173"/>
        <end position="193"/>
    </location>
</feature>
<reference evidence="15 16" key="1">
    <citation type="submission" date="2016-02" db="EMBL/GenBank/DDBJ databases">
        <title>Anaerosporomusa subterraneum gen. nov., sp. nov., a spore-forming obligate anaerobe isolated from saprolite.</title>
        <authorList>
            <person name="Choi J.K."/>
            <person name="Shah M."/>
            <person name="Yee N."/>
        </authorList>
    </citation>
    <scope>NUCLEOTIDE SEQUENCE [LARGE SCALE GENOMIC DNA]</scope>
    <source>
        <strain evidence="15 16">RU4</strain>
    </source>
</reference>
<dbReference type="Pfam" id="PF02518">
    <property type="entry name" value="HATPase_c"/>
    <property type="match status" value="1"/>
</dbReference>
<comment type="catalytic activity">
    <reaction evidence="1">
        <text>ATP + protein L-histidine = ADP + protein N-phospho-L-histidine.</text>
        <dbReference type="EC" id="2.7.13.3"/>
    </reaction>
</comment>
<feature type="domain" description="Histidine kinase" evidence="14">
    <location>
        <begin position="213"/>
        <end position="433"/>
    </location>
</feature>
<keyword evidence="13" id="KW-0812">Transmembrane</keyword>
<dbReference type="SUPFAM" id="SSF55874">
    <property type="entry name" value="ATPase domain of HSP90 chaperone/DNA topoisomerase II/histidine kinase"/>
    <property type="match status" value="1"/>
</dbReference>
<dbReference type="GO" id="GO:0000155">
    <property type="term" value="F:phosphorelay sensor kinase activity"/>
    <property type="evidence" value="ECO:0007669"/>
    <property type="project" value="InterPro"/>
</dbReference>
<keyword evidence="8" id="KW-0547">Nucleotide-binding</keyword>
<dbReference type="InterPro" id="IPR036890">
    <property type="entry name" value="HATPase_C_sf"/>
</dbReference>
<keyword evidence="16" id="KW-1185">Reference proteome</keyword>
<organism evidence="15 16">
    <name type="scientific">Anaerosporomusa subterranea</name>
    <dbReference type="NCBI Taxonomy" id="1794912"/>
    <lineage>
        <taxon>Bacteria</taxon>
        <taxon>Bacillati</taxon>
        <taxon>Bacillota</taxon>
        <taxon>Negativicutes</taxon>
        <taxon>Acetonemataceae</taxon>
        <taxon>Anaerosporomusa</taxon>
    </lineage>
</organism>
<feature type="transmembrane region" description="Helical" evidence="13">
    <location>
        <begin position="12"/>
        <end position="31"/>
    </location>
</feature>
<evidence type="ECO:0000259" key="14">
    <source>
        <dbReference type="PROSITE" id="PS50109"/>
    </source>
</evidence>
<keyword evidence="11" id="KW-0902">Two-component regulatory system</keyword>
<dbReference type="Gene3D" id="3.30.565.10">
    <property type="entry name" value="Histidine kinase-like ATPase, C-terminal domain"/>
    <property type="match status" value="1"/>
</dbReference>
<evidence type="ECO:0000256" key="12">
    <source>
        <dbReference type="ARBA" id="ARBA00023136"/>
    </source>
</evidence>
<evidence type="ECO:0000256" key="1">
    <source>
        <dbReference type="ARBA" id="ARBA00000085"/>
    </source>
</evidence>
<keyword evidence="10" id="KW-0067">ATP-binding</keyword>
<keyword evidence="7" id="KW-0808">Transferase</keyword>
<evidence type="ECO:0000256" key="10">
    <source>
        <dbReference type="ARBA" id="ARBA00022840"/>
    </source>
</evidence>
<evidence type="ECO:0000256" key="8">
    <source>
        <dbReference type="ARBA" id="ARBA00022741"/>
    </source>
</evidence>
<evidence type="ECO:0000256" key="9">
    <source>
        <dbReference type="ARBA" id="ARBA00022777"/>
    </source>
</evidence>
<evidence type="ECO:0000256" key="5">
    <source>
        <dbReference type="ARBA" id="ARBA00022475"/>
    </source>
</evidence>
<evidence type="ECO:0000256" key="13">
    <source>
        <dbReference type="SAM" id="Phobius"/>
    </source>
</evidence>
<dbReference type="InterPro" id="IPR050736">
    <property type="entry name" value="Sensor_HK_Regulatory"/>
</dbReference>
<dbReference type="GO" id="GO:0045121">
    <property type="term" value="C:membrane raft"/>
    <property type="evidence" value="ECO:0007669"/>
    <property type="project" value="UniProtKB-SubCell"/>
</dbReference>
<dbReference type="RefSeq" id="WP_066238065.1">
    <property type="nucleotide sequence ID" value="NZ_LSGP01000008.1"/>
</dbReference>
<dbReference type="AlphaFoldDB" id="A0A154BUV1"/>
<dbReference type="SMART" id="SM00387">
    <property type="entry name" value="HATPase_c"/>
    <property type="match status" value="1"/>
</dbReference>
<keyword evidence="12 13" id="KW-0472">Membrane</keyword>
<dbReference type="InterPro" id="IPR003594">
    <property type="entry name" value="HATPase_dom"/>
</dbReference>
<evidence type="ECO:0000256" key="6">
    <source>
        <dbReference type="ARBA" id="ARBA00022553"/>
    </source>
</evidence>
<comment type="subcellular location">
    <subcellularLocation>
        <location evidence="2">Cell membrane</location>
    </subcellularLocation>
    <subcellularLocation>
        <location evidence="3">Membrane raft</location>
        <topology evidence="3">Multi-pass membrane protein</topology>
    </subcellularLocation>
</comment>
<dbReference type="PANTHER" id="PTHR43711:SF1">
    <property type="entry name" value="HISTIDINE KINASE 1"/>
    <property type="match status" value="1"/>
</dbReference>
<keyword evidence="9" id="KW-0418">Kinase</keyword>
<dbReference type="SMART" id="SM00388">
    <property type="entry name" value="HisKA"/>
    <property type="match status" value="1"/>
</dbReference>
<dbReference type="Proteomes" id="UP000076268">
    <property type="component" value="Unassembled WGS sequence"/>
</dbReference>
<evidence type="ECO:0000256" key="7">
    <source>
        <dbReference type="ARBA" id="ARBA00022679"/>
    </source>
</evidence>
<evidence type="ECO:0000256" key="3">
    <source>
        <dbReference type="ARBA" id="ARBA00004314"/>
    </source>
</evidence>
<dbReference type="GO" id="GO:0005524">
    <property type="term" value="F:ATP binding"/>
    <property type="evidence" value="ECO:0007669"/>
    <property type="project" value="UniProtKB-KW"/>
</dbReference>
<evidence type="ECO:0000256" key="4">
    <source>
        <dbReference type="ARBA" id="ARBA00012438"/>
    </source>
</evidence>
<dbReference type="OrthoDB" id="9786919at2"/>
<comment type="caution">
    <text evidence="15">The sequence shown here is derived from an EMBL/GenBank/DDBJ whole genome shotgun (WGS) entry which is preliminary data.</text>
</comment>
<evidence type="ECO:0000313" key="15">
    <source>
        <dbReference type="EMBL" id="KYZ77756.1"/>
    </source>
</evidence>
<dbReference type="PROSITE" id="PS50109">
    <property type="entry name" value="HIS_KIN"/>
    <property type="match status" value="1"/>
</dbReference>
<evidence type="ECO:0000256" key="2">
    <source>
        <dbReference type="ARBA" id="ARBA00004236"/>
    </source>
</evidence>
<dbReference type="PRINTS" id="PR00344">
    <property type="entry name" value="BCTRLSENSOR"/>
</dbReference>
<dbReference type="InterPro" id="IPR005467">
    <property type="entry name" value="His_kinase_dom"/>
</dbReference>
<keyword evidence="13" id="KW-1133">Transmembrane helix</keyword>
<dbReference type="FunFam" id="1.10.287.130:FF:000001">
    <property type="entry name" value="Two-component sensor histidine kinase"/>
    <property type="match status" value="1"/>
</dbReference>
<accession>A0A154BUV1</accession>
<dbReference type="EMBL" id="LSGP01000008">
    <property type="protein sequence ID" value="KYZ77756.1"/>
    <property type="molecule type" value="Genomic_DNA"/>
</dbReference>
<dbReference type="CDD" id="cd00082">
    <property type="entry name" value="HisKA"/>
    <property type="match status" value="1"/>
</dbReference>
<protein>
    <recommendedName>
        <fullName evidence="4">histidine kinase</fullName>
        <ecNumber evidence="4">2.7.13.3</ecNumber>
    </recommendedName>
</protein>
<dbReference type="GO" id="GO:0005886">
    <property type="term" value="C:plasma membrane"/>
    <property type="evidence" value="ECO:0007669"/>
    <property type="project" value="UniProtKB-SubCell"/>
</dbReference>
<proteinExistence type="predicted"/>
<dbReference type="InterPro" id="IPR036097">
    <property type="entry name" value="HisK_dim/P_sf"/>
</dbReference>
<gene>
    <name evidence="15" type="ORF">AXX12_17970</name>
</gene>
<evidence type="ECO:0000256" key="11">
    <source>
        <dbReference type="ARBA" id="ARBA00023012"/>
    </source>
</evidence>
<dbReference type="InterPro" id="IPR004358">
    <property type="entry name" value="Sig_transdc_His_kin-like_C"/>
</dbReference>
<dbReference type="PANTHER" id="PTHR43711">
    <property type="entry name" value="TWO-COMPONENT HISTIDINE KINASE"/>
    <property type="match status" value="1"/>
</dbReference>